<dbReference type="AlphaFoldDB" id="A0A0F9NZH1"/>
<name>A0A0F9NZH1_9ZZZZ</name>
<protein>
    <recommendedName>
        <fullName evidence="2">Terminase large subunit gp17-like C-terminal domain-containing protein</fullName>
    </recommendedName>
</protein>
<dbReference type="EMBL" id="LAZR01002848">
    <property type="protein sequence ID" value="KKN24880.1"/>
    <property type="molecule type" value="Genomic_DNA"/>
</dbReference>
<organism evidence="1">
    <name type="scientific">marine sediment metagenome</name>
    <dbReference type="NCBI Taxonomy" id="412755"/>
    <lineage>
        <taxon>unclassified sequences</taxon>
        <taxon>metagenomes</taxon>
        <taxon>ecological metagenomes</taxon>
    </lineage>
</organism>
<proteinExistence type="predicted"/>
<dbReference type="InterPro" id="IPR027417">
    <property type="entry name" value="P-loop_NTPase"/>
</dbReference>
<evidence type="ECO:0000313" key="1">
    <source>
        <dbReference type="EMBL" id="KKN24880.1"/>
    </source>
</evidence>
<gene>
    <name evidence="1" type="ORF">LCGC14_0890300</name>
</gene>
<reference evidence="1" key="1">
    <citation type="journal article" date="2015" name="Nature">
        <title>Complex archaea that bridge the gap between prokaryotes and eukaryotes.</title>
        <authorList>
            <person name="Spang A."/>
            <person name="Saw J.H."/>
            <person name="Jorgensen S.L."/>
            <person name="Zaremba-Niedzwiedzka K."/>
            <person name="Martijn J."/>
            <person name="Lind A.E."/>
            <person name="van Eijk R."/>
            <person name="Schleper C."/>
            <person name="Guy L."/>
            <person name="Ettema T.J."/>
        </authorList>
    </citation>
    <scope>NUCLEOTIDE SEQUENCE</scope>
</reference>
<dbReference type="Gene3D" id="3.40.50.300">
    <property type="entry name" value="P-loop containing nucleotide triphosphate hydrolases"/>
    <property type="match status" value="1"/>
</dbReference>
<sequence>MNPSSQASPSFIDRFSASEDPVVREILARSVFDAKYFSQTFLAEIFDHAMTHQHDEFWKLLNNEMDPYTVICAWRGIGKTVSILGKIAHAACFRHRRFILYIGQTFEHAARETENIKAELLTNPMIREIFGNLKAKKYQGMDVSSSKRDWFLCDPITNEPFMLIMPRGSNQQVRGLNVRLGRKIVRPDLILVDDPEHDKEIDNEENRNRFRTWLHGSLMNCIDTKRLFAFQGTDSFSKEMAALYGPRYAMSRIIYVDTLKHEDARIAHLLEDSTWKGVRMSMCDILEKHRYDDTVYRGNLSIDLQNRAWKFFQKYPKEERFYHSNVPELISDAEIFRQVTSARSEQVLGEFYREKMCLAVPIEDATFTKALFQYYKDSISQIQTNSNLIRIIIVDPARKANVAHAYTAMLALAIDALNRRIYFRRLINKRMKPNEIQSETFRLAIETNSRHIAVEVTGLHEHITQPFEDGATMRRLPVRFHWLNARGGQNTGDYGKGREAPKRARAAQISPYYHDMMVWHDESLRNSPLEQQELSYPRPRFWDCIDCAGYVPQVMALLGIHFAPPEPDPFRKVQTPQFQDAADQFELDQMMLQGRWRMM</sequence>
<accession>A0A0F9NZH1</accession>
<evidence type="ECO:0008006" key="2">
    <source>
        <dbReference type="Google" id="ProtNLM"/>
    </source>
</evidence>
<comment type="caution">
    <text evidence="1">The sequence shown here is derived from an EMBL/GenBank/DDBJ whole genome shotgun (WGS) entry which is preliminary data.</text>
</comment>